<evidence type="ECO:0000313" key="1">
    <source>
        <dbReference type="EMBL" id="MBE5036093.1"/>
    </source>
</evidence>
<dbReference type="RefSeq" id="WP_226385739.1">
    <property type="nucleotide sequence ID" value="NZ_JADCKA010000015.1"/>
</dbReference>
<sequence length="194" mass="22002">MIKKNIKNIGSIAKKAAGNIGEVAATGAKKGIEAASDKYSKAKYNWDMKKYNPLFWDEYNSPDFDRPNMVMIVDDAQRRDVEVAEGAIGWREDSGGMEILCLYDTKIEESGIVFIPEAVCDSIYYVDRFDENRYIRIDDIFTRSHNEKIAELKHIAHSLGAKRYSVEIIEETKSLTKKAIKKQVKNSNKIKGGL</sequence>
<protein>
    <submittedName>
        <fullName evidence="1">Uncharacterized protein</fullName>
    </submittedName>
</protein>
<dbReference type="Proteomes" id="UP001516588">
    <property type="component" value="Unassembled WGS sequence"/>
</dbReference>
<reference evidence="1 2" key="1">
    <citation type="submission" date="2020-10" db="EMBL/GenBank/DDBJ databases">
        <title>ChiBAC.</title>
        <authorList>
            <person name="Zenner C."/>
            <person name="Hitch T.C.A."/>
            <person name="Clavel T."/>
        </authorList>
    </citation>
    <scope>NUCLEOTIDE SEQUENCE [LARGE SCALE GENOMIC DNA]</scope>
    <source>
        <strain evidence="1 2">DSM 108706</strain>
    </source>
</reference>
<keyword evidence="2" id="KW-1185">Reference proteome</keyword>
<dbReference type="EMBL" id="JADCKA010000015">
    <property type="protein sequence ID" value="MBE5036093.1"/>
    <property type="molecule type" value="Genomic_DNA"/>
</dbReference>
<organism evidence="1 2">
    <name type="scientific">Gallibacter intestinalis</name>
    <dbReference type="NCBI Taxonomy" id="2779356"/>
    <lineage>
        <taxon>Bacteria</taxon>
        <taxon>Bacillati</taxon>
        <taxon>Bacillota</taxon>
        <taxon>Clostridia</taxon>
        <taxon>Eubacteriales</taxon>
        <taxon>Eubacteriaceae</taxon>
        <taxon>Gallibacter</taxon>
    </lineage>
</organism>
<gene>
    <name evidence="1" type="ORF">INF20_07390</name>
</gene>
<name>A0ABR9QYW4_9FIRM</name>
<accession>A0ABR9QYW4</accession>
<proteinExistence type="predicted"/>
<comment type="caution">
    <text evidence="1">The sequence shown here is derived from an EMBL/GenBank/DDBJ whole genome shotgun (WGS) entry which is preliminary data.</text>
</comment>
<evidence type="ECO:0000313" key="2">
    <source>
        <dbReference type="Proteomes" id="UP001516588"/>
    </source>
</evidence>